<proteinExistence type="predicted"/>
<reference evidence="2 3" key="1">
    <citation type="journal article" date="2016" name="Int. J. Syst. Evol. Microbiol.">
        <title>Agromyces aureus sp. nov., isolated from the rhizosphere of Salix caprea L. grown in a heavy-metal-contaminated soil.</title>
        <authorList>
            <person name="Corretto E."/>
            <person name="Antonielli L."/>
            <person name="Sessitsch A."/>
            <person name="Compant S."/>
            <person name="Gorfer M."/>
            <person name="Kuffner M."/>
            <person name="Brader G."/>
        </authorList>
    </citation>
    <scope>NUCLEOTIDE SEQUENCE [LARGE SCALE GENOMIC DNA]</scope>
    <source>
        <strain evidence="2 3">AR33</strain>
    </source>
</reference>
<dbReference type="AlphaFoldDB" id="A0A191WK00"/>
<dbReference type="Proteomes" id="UP000078437">
    <property type="component" value="Chromosome"/>
</dbReference>
<name>A0A191WK00_9MICO</name>
<protein>
    <submittedName>
        <fullName evidence="2">Uncharacterized protein</fullName>
    </submittedName>
</protein>
<gene>
    <name evidence="2" type="ORF">ATC03_19190</name>
</gene>
<keyword evidence="3" id="KW-1185">Reference proteome</keyword>
<evidence type="ECO:0000256" key="1">
    <source>
        <dbReference type="SAM" id="MobiDB-lite"/>
    </source>
</evidence>
<dbReference type="STRING" id="453304.ATC03_19190"/>
<evidence type="ECO:0000313" key="2">
    <source>
        <dbReference type="EMBL" id="ANJ28504.1"/>
    </source>
</evidence>
<feature type="region of interest" description="Disordered" evidence="1">
    <location>
        <begin position="1"/>
        <end position="29"/>
    </location>
</feature>
<feature type="compositionally biased region" description="Polar residues" evidence="1">
    <location>
        <begin position="1"/>
        <end position="12"/>
    </location>
</feature>
<dbReference type="EMBL" id="CP013979">
    <property type="protein sequence ID" value="ANJ28504.1"/>
    <property type="molecule type" value="Genomic_DNA"/>
</dbReference>
<accession>A0A191WK00</accession>
<sequence>MMSARATTVAKTTTDRRVAVDSRSEMRKSTTKSTRIALSIAATGVAMMASLIAAPAANAATGATWSTSYVGKAACDQAQARAIATKRAQGYQISRLKVCVPTGPSYWSGSFYYSKGGPIPV</sequence>
<organism evidence="2 3">
    <name type="scientific">Agromyces aureus</name>
    <dbReference type="NCBI Taxonomy" id="453304"/>
    <lineage>
        <taxon>Bacteria</taxon>
        <taxon>Bacillati</taxon>
        <taxon>Actinomycetota</taxon>
        <taxon>Actinomycetes</taxon>
        <taxon>Micrococcales</taxon>
        <taxon>Microbacteriaceae</taxon>
        <taxon>Agromyces</taxon>
    </lineage>
</organism>
<dbReference type="KEGG" id="agy:ATC03_19190"/>
<feature type="compositionally biased region" description="Basic and acidic residues" evidence="1">
    <location>
        <begin position="13"/>
        <end position="28"/>
    </location>
</feature>
<reference evidence="3" key="2">
    <citation type="submission" date="2016-01" db="EMBL/GenBank/DDBJ databases">
        <title>Complete genome sequence of Agromyces aureus AR33T and comparison with related organisms.</title>
        <authorList>
            <person name="Corretto E."/>
            <person name="Antonielli L."/>
            <person name="Sessitsch A."/>
            <person name="Brader G."/>
        </authorList>
    </citation>
    <scope>NUCLEOTIDE SEQUENCE [LARGE SCALE GENOMIC DNA]</scope>
    <source>
        <strain evidence="3">AR33</strain>
    </source>
</reference>
<evidence type="ECO:0000313" key="3">
    <source>
        <dbReference type="Proteomes" id="UP000078437"/>
    </source>
</evidence>